<dbReference type="PIRSF" id="PIRSF000521">
    <property type="entry name" value="Transaminase_4ab_Lys_Orn"/>
    <property type="match status" value="1"/>
</dbReference>
<dbReference type="Gene3D" id="3.90.1150.10">
    <property type="entry name" value="Aspartate Aminotransferase, domain 1"/>
    <property type="match status" value="1"/>
</dbReference>
<dbReference type="InterPro" id="IPR049704">
    <property type="entry name" value="Aminotrans_3_PPA_site"/>
</dbReference>
<evidence type="ECO:0000256" key="3">
    <source>
        <dbReference type="RuleBase" id="RU003560"/>
    </source>
</evidence>
<protein>
    <submittedName>
        <fullName evidence="4">Aspartate aminotransferase family protein</fullName>
    </submittedName>
</protein>
<dbReference type="InterPro" id="IPR015422">
    <property type="entry name" value="PyrdxlP-dep_Trfase_small"/>
</dbReference>
<dbReference type="EMBL" id="CP096563">
    <property type="protein sequence ID" value="UPU41269.1"/>
    <property type="molecule type" value="Genomic_DNA"/>
</dbReference>
<keyword evidence="4" id="KW-0808">Transferase</keyword>
<dbReference type="GO" id="GO:0008483">
    <property type="term" value="F:transaminase activity"/>
    <property type="evidence" value="ECO:0007669"/>
    <property type="project" value="UniProtKB-KW"/>
</dbReference>
<dbReference type="AlphaFoldDB" id="A0AB38R826"/>
<comment type="similarity">
    <text evidence="1 3">Belongs to the class-III pyridoxal-phosphate-dependent aminotransferase family.</text>
</comment>
<dbReference type="SUPFAM" id="SSF53383">
    <property type="entry name" value="PLP-dependent transferases"/>
    <property type="match status" value="1"/>
</dbReference>
<dbReference type="Gene3D" id="3.40.640.10">
    <property type="entry name" value="Type I PLP-dependent aspartate aminotransferase-like (Major domain)"/>
    <property type="match status" value="1"/>
</dbReference>
<dbReference type="Pfam" id="PF00202">
    <property type="entry name" value="Aminotran_3"/>
    <property type="match status" value="1"/>
</dbReference>
<evidence type="ECO:0000256" key="2">
    <source>
        <dbReference type="ARBA" id="ARBA00022898"/>
    </source>
</evidence>
<dbReference type="PANTHER" id="PTHR45688">
    <property type="match status" value="1"/>
</dbReference>
<evidence type="ECO:0000256" key="1">
    <source>
        <dbReference type="ARBA" id="ARBA00008954"/>
    </source>
</evidence>
<dbReference type="InterPro" id="IPR005814">
    <property type="entry name" value="Aminotrans_3"/>
</dbReference>
<accession>A0AB38R826</accession>
<dbReference type="Proteomes" id="UP000831484">
    <property type="component" value="Chromosome"/>
</dbReference>
<sequence>MTAHFRDARTSRVSPLDANGYVPENAAGLDARTRDLIRRRADVLGPASPLMYRNPVEIVRAQGLRLYDRDGTSYLDMYNNVASVGHSHPKVVDAVRRQIAELNTHTRYLNEEIVRYAEDLVSTFPSQLSTVMFTCTGSEANDLALRIAREATGNTGVIVTENAYHGGTINIAACSPSMGSADSGDEPWVRVVPLPDPRVVADIDRESWFADRVRECIDGLNRDGIGVAALLVDTIFASDGVLTDSFLTTAVDQVHQAGGLFIADEVQPGFGRLGSGMWGFARHGVVADIATLGKPMAGGVPLAGVVLGDNLVELTAGELRYFNTFGGNAVSIAAAQAVLDVIRGEELIENAAVMGARLTDGLRTSAHRDPRVGAIRGAGLFVGVDVVDADSGEPDPSGALDIVNGLRAHGVLISATGRHGNVLKIRPPLPISASDVDEFLTRFEMVLVA</sequence>
<organism evidence="4 5">
    <name type="scientific">Rhodococcus qingshengii JCM 15477</name>
    <dbReference type="NCBI Taxonomy" id="1303681"/>
    <lineage>
        <taxon>Bacteria</taxon>
        <taxon>Bacillati</taxon>
        <taxon>Actinomycetota</taxon>
        <taxon>Actinomycetes</taxon>
        <taxon>Mycobacteriales</taxon>
        <taxon>Nocardiaceae</taxon>
        <taxon>Rhodococcus</taxon>
        <taxon>Rhodococcus erythropolis group</taxon>
    </lineage>
</organism>
<dbReference type="GO" id="GO:0030170">
    <property type="term" value="F:pyridoxal phosphate binding"/>
    <property type="evidence" value="ECO:0007669"/>
    <property type="project" value="InterPro"/>
</dbReference>
<keyword evidence="4" id="KW-0032">Aminotransferase</keyword>
<keyword evidence="5" id="KW-1185">Reference proteome</keyword>
<evidence type="ECO:0000313" key="5">
    <source>
        <dbReference type="Proteomes" id="UP000831484"/>
    </source>
</evidence>
<dbReference type="PANTHER" id="PTHR45688:SF13">
    <property type="entry name" value="ALANINE--GLYOXYLATE AMINOTRANSFERASE 2-LIKE"/>
    <property type="match status" value="1"/>
</dbReference>
<dbReference type="InterPro" id="IPR015421">
    <property type="entry name" value="PyrdxlP-dep_Trfase_major"/>
</dbReference>
<evidence type="ECO:0000313" key="4">
    <source>
        <dbReference type="EMBL" id="UPU41269.1"/>
    </source>
</evidence>
<dbReference type="CDD" id="cd00610">
    <property type="entry name" value="OAT_like"/>
    <property type="match status" value="1"/>
</dbReference>
<keyword evidence="2 3" id="KW-0663">Pyridoxal phosphate</keyword>
<dbReference type="InterPro" id="IPR015424">
    <property type="entry name" value="PyrdxlP-dep_Trfase"/>
</dbReference>
<dbReference type="RefSeq" id="WP_054781664.1">
    <property type="nucleotide sequence ID" value="NZ_CP096563.1"/>
</dbReference>
<proteinExistence type="inferred from homology"/>
<name>A0AB38R826_RHOSG</name>
<gene>
    <name evidence="4" type="ORF">M0639_19725</name>
</gene>
<dbReference type="PROSITE" id="PS00600">
    <property type="entry name" value="AA_TRANSFER_CLASS_3"/>
    <property type="match status" value="1"/>
</dbReference>
<reference evidence="5" key="1">
    <citation type="journal article" date="2022" name="Environ. Microbiol.">
        <title>Functional analysis, diversity, and distribution of carbendazim hydrolases MheI and CbmA, responsible for the initial step in carbendazim degradation.</title>
        <authorList>
            <person name="Zhang M."/>
            <person name="Bai X."/>
            <person name="Li Q."/>
            <person name="Zhang L."/>
            <person name="Zhu Q."/>
            <person name="Gao S."/>
            <person name="Ke Z."/>
            <person name="Jiang M."/>
            <person name="Hu J."/>
            <person name="Qiu J."/>
            <person name="Hong Q."/>
        </authorList>
    </citation>
    <scope>NUCLEOTIDE SEQUENCE [LARGE SCALE GENOMIC DNA]</scope>
    <source>
        <strain evidence="5">djl-6</strain>
    </source>
</reference>